<dbReference type="Proteomes" id="UP001596044">
    <property type="component" value="Unassembled WGS sequence"/>
</dbReference>
<evidence type="ECO:0000256" key="3">
    <source>
        <dbReference type="ARBA" id="ARBA00023163"/>
    </source>
</evidence>
<keyword evidence="2" id="KW-0238">DNA-binding</keyword>
<evidence type="ECO:0000259" key="4">
    <source>
        <dbReference type="PROSITE" id="PS51118"/>
    </source>
</evidence>
<reference evidence="6" key="1">
    <citation type="journal article" date="2019" name="Int. J. Syst. Evol. Microbiol.">
        <title>The Global Catalogue of Microorganisms (GCM) 10K type strain sequencing project: providing services to taxonomists for standard genome sequencing and annotation.</title>
        <authorList>
            <consortium name="The Broad Institute Genomics Platform"/>
            <consortium name="The Broad Institute Genome Sequencing Center for Infectious Disease"/>
            <person name="Wu L."/>
            <person name="Ma J."/>
        </authorList>
    </citation>
    <scope>NUCLEOTIDE SEQUENCE [LARGE SCALE GENOMIC DNA]</scope>
    <source>
        <strain evidence="6">KACC 11904</strain>
    </source>
</reference>
<feature type="domain" description="HTH hxlR-type" evidence="4">
    <location>
        <begin position="6"/>
        <end position="104"/>
    </location>
</feature>
<evidence type="ECO:0000256" key="1">
    <source>
        <dbReference type="ARBA" id="ARBA00023015"/>
    </source>
</evidence>
<dbReference type="Gene3D" id="1.10.10.10">
    <property type="entry name" value="Winged helix-like DNA-binding domain superfamily/Winged helix DNA-binding domain"/>
    <property type="match status" value="1"/>
</dbReference>
<proteinExistence type="predicted"/>
<dbReference type="PANTHER" id="PTHR33204">
    <property type="entry name" value="TRANSCRIPTIONAL REGULATOR, MARR FAMILY"/>
    <property type="match status" value="1"/>
</dbReference>
<evidence type="ECO:0000313" key="5">
    <source>
        <dbReference type="EMBL" id="MFC5452404.1"/>
    </source>
</evidence>
<organism evidence="5 6">
    <name type="scientific">Paenibacillus aestuarii</name>
    <dbReference type="NCBI Taxonomy" id="516965"/>
    <lineage>
        <taxon>Bacteria</taxon>
        <taxon>Bacillati</taxon>
        <taxon>Bacillota</taxon>
        <taxon>Bacilli</taxon>
        <taxon>Bacillales</taxon>
        <taxon>Paenibacillaceae</taxon>
        <taxon>Paenibacillus</taxon>
    </lineage>
</organism>
<keyword evidence="1" id="KW-0805">Transcription regulation</keyword>
<dbReference type="Pfam" id="PF01638">
    <property type="entry name" value="HxlR"/>
    <property type="match status" value="1"/>
</dbReference>
<evidence type="ECO:0000256" key="2">
    <source>
        <dbReference type="ARBA" id="ARBA00023125"/>
    </source>
</evidence>
<dbReference type="InterPro" id="IPR036390">
    <property type="entry name" value="WH_DNA-bd_sf"/>
</dbReference>
<accession>A0ABW0KGL3</accession>
<dbReference type="InterPro" id="IPR002577">
    <property type="entry name" value="HTH_HxlR"/>
</dbReference>
<keyword evidence="6" id="KW-1185">Reference proteome</keyword>
<sequence length="117" mass="13729">MKIYYCDIEVAMQILGGKWKTQILYHLTKTPKRTSELKRLVQGITQKMLIQTLRELETDRIITRTIYQQVPPRVEYSVTELGQSLEPALRLLCQWGQNYVEETFAKGEVQILNLDKN</sequence>
<evidence type="ECO:0000313" key="6">
    <source>
        <dbReference type="Proteomes" id="UP001596044"/>
    </source>
</evidence>
<dbReference type="SUPFAM" id="SSF46785">
    <property type="entry name" value="Winged helix' DNA-binding domain"/>
    <property type="match status" value="1"/>
</dbReference>
<dbReference type="PANTHER" id="PTHR33204:SF38">
    <property type="entry name" value="HTH-TYPE TRANSCRIPTIONAL ACTIVATOR HXLR"/>
    <property type="match status" value="1"/>
</dbReference>
<dbReference type="EMBL" id="JBHSMJ010000051">
    <property type="protein sequence ID" value="MFC5452404.1"/>
    <property type="molecule type" value="Genomic_DNA"/>
</dbReference>
<dbReference type="RefSeq" id="WP_270880617.1">
    <property type="nucleotide sequence ID" value="NZ_JAQFVF010000034.1"/>
</dbReference>
<name>A0ABW0KGL3_9BACL</name>
<comment type="caution">
    <text evidence="5">The sequence shown here is derived from an EMBL/GenBank/DDBJ whole genome shotgun (WGS) entry which is preliminary data.</text>
</comment>
<protein>
    <submittedName>
        <fullName evidence="5">Winged helix-turn-helix transcriptional regulator</fullName>
    </submittedName>
</protein>
<dbReference type="InterPro" id="IPR036388">
    <property type="entry name" value="WH-like_DNA-bd_sf"/>
</dbReference>
<keyword evidence="3" id="KW-0804">Transcription</keyword>
<dbReference type="PROSITE" id="PS51118">
    <property type="entry name" value="HTH_HXLR"/>
    <property type="match status" value="1"/>
</dbReference>
<gene>
    <name evidence="5" type="ORF">ACFPOG_29775</name>
</gene>